<accession>B9K7Q6</accession>
<evidence type="ECO:0000313" key="6">
    <source>
        <dbReference type="Proteomes" id="UP000000445"/>
    </source>
</evidence>
<dbReference type="EMBL" id="CP000916">
    <property type="protein sequence ID" value="ACM22989.1"/>
    <property type="molecule type" value="Genomic_DNA"/>
</dbReference>
<evidence type="ECO:0000313" key="5">
    <source>
        <dbReference type="EMBL" id="ACM22989.1"/>
    </source>
</evidence>
<evidence type="ECO:0000256" key="3">
    <source>
        <dbReference type="ARBA" id="ARBA00023004"/>
    </source>
</evidence>
<dbReference type="SFLD" id="SFLDS00029">
    <property type="entry name" value="Radical_SAM"/>
    <property type="match status" value="1"/>
</dbReference>
<keyword evidence="6" id="KW-1185">Reference proteome</keyword>
<dbReference type="KEGG" id="tna:CTN_0813"/>
<keyword evidence="3" id="KW-0408">Iron</keyword>
<protein>
    <submittedName>
        <fullName evidence="5">Radical SAM domain protein</fullName>
    </submittedName>
</protein>
<keyword evidence="4" id="KW-0411">Iron-sulfur</keyword>
<dbReference type="InterPro" id="IPR058240">
    <property type="entry name" value="rSAM_sf"/>
</dbReference>
<proteinExistence type="predicted"/>
<organism evidence="5 6">
    <name type="scientific">Thermotoga neapolitana (strain ATCC 49049 / DSM 4359 / NBRC 107923 / NS-E)</name>
    <dbReference type="NCBI Taxonomy" id="309803"/>
    <lineage>
        <taxon>Bacteria</taxon>
        <taxon>Thermotogati</taxon>
        <taxon>Thermotogota</taxon>
        <taxon>Thermotogae</taxon>
        <taxon>Thermotogales</taxon>
        <taxon>Thermotogaceae</taxon>
        <taxon>Thermotoga</taxon>
    </lineage>
</organism>
<keyword evidence="1" id="KW-0949">S-adenosyl-L-methionine</keyword>
<evidence type="ECO:0000256" key="2">
    <source>
        <dbReference type="ARBA" id="ARBA00022723"/>
    </source>
</evidence>
<sequence>MYDFPQNEVLSVTVDPSHTIPVSVTGTFCSLNCPHCEAHYLKHMISVEEIPVYVEKGYRSFLISGGMLPDGSIPFERYEDELQEYKKKYNLLYNFHVGFQKSQLARELANVVSMDFFGDTSVLKKIYRLDLTPEDILNISRFYRKVVFHITIGILGGQISHEEKALEILSKETDSIVLNVFIPTPNTPFGKYSPPDPKEILRIFKKARKLFKTVILGCMQPKGTYRKELQSIVKDLVDVVTKPVDGSGKFKGCCAFAISE</sequence>
<dbReference type="GO" id="GO:0046872">
    <property type="term" value="F:metal ion binding"/>
    <property type="evidence" value="ECO:0007669"/>
    <property type="project" value="UniProtKB-KW"/>
</dbReference>
<dbReference type="InterPro" id="IPR007197">
    <property type="entry name" value="rSAM"/>
</dbReference>
<dbReference type="HOGENOM" id="CLU_067819_1_0_0"/>
<evidence type="ECO:0000256" key="1">
    <source>
        <dbReference type="ARBA" id="ARBA00022691"/>
    </source>
</evidence>
<keyword evidence="2" id="KW-0479">Metal-binding</keyword>
<dbReference type="PANTHER" id="PTHR43288">
    <property type="entry name" value="BIOTIN SYNTHASE-RELATED PROTEIN, RADICAL SAM SUPERFAMILY"/>
    <property type="match status" value="1"/>
</dbReference>
<dbReference type="eggNOG" id="COG1856">
    <property type="taxonomic scope" value="Bacteria"/>
</dbReference>
<dbReference type="AlphaFoldDB" id="B9K7Q6"/>
<dbReference type="STRING" id="309803.CTN_0813"/>
<dbReference type="GO" id="GO:0051536">
    <property type="term" value="F:iron-sulfur cluster binding"/>
    <property type="evidence" value="ECO:0007669"/>
    <property type="project" value="UniProtKB-KW"/>
</dbReference>
<evidence type="ECO:0000256" key="4">
    <source>
        <dbReference type="ARBA" id="ARBA00023014"/>
    </source>
</evidence>
<reference evidence="5 6" key="1">
    <citation type="journal article" date="2009" name="Biosci. Biotechnol. Biochem.">
        <title>WeGAS: a web-based microbial genome annotation system.</title>
        <authorList>
            <person name="Lee D."/>
            <person name="Seo H."/>
            <person name="Park C."/>
            <person name="Park K."/>
        </authorList>
    </citation>
    <scope>NUCLEOTIDE SEQUENCE [LARGE SCALE GENOMIC DNA]</scope>
    <source>
        <strain evidence="6">ATCC 49049 / DSM 4359 / NBRC 107923 / NS-E</strain>
    </source>
</reference>
<dbReference type="SFLD" id="SFLDG01113">
    <property type="entry name" value="Uncharacterised_Radical_SAM_Su"/>
    <property type="match status" value="1"/>
</dbReference>
<dbReference type="Gene3D" id="3.20.20.70">
    <property type="entry name" value="Aldolase class I"/>
    <property type="match status" value="1"/>
</dbReference>
<dbReference type="SUPFAM" id="SSF102114">
    <property type="entry name" value="Radical SAM enzymes"/>
    <property type="match status" value="1"/>
</dbReference>
<dbReference type="PANTHER" id="PTHR43288:SF2">
    <property type="entry name" value="RADICAL SAM CORE DOMAIN-CONTAINING PROTEIN"/>
    <property type="match status" value="1"/>
</dbReference>
<dbReference type="GO" id="GO:0003824">
    <property type="term" value="F:catalytic activity"/>
    <property type="evidence" value="ECO:0007669"/>
    <property type="project" value="InterPro"/>
</dbReference>
<dbReference type="InterPro" id="IPR013785">
    <property type="entry name" value="Aldolase_TIM"/>
</dbReference>
<dbReference type="Proteomes" id="UP000000445">
    <property type="component" value="Chromosome"/>
</dbReference>
<name>B9K7Q6_THENN</name>
<gene>
    <name evidence="5" type="ordered locus">CTN_0813</name>
</gene>